<evidence type="ECO:0000256" key="8">
    <source>
        <dbReference type="ARBA" id="ARBA00048174"/>
    </source>
</evidence>
<evidence type="ECO:0000313" key="14">
    <source>
        <dbReference type="Proteomes" id="UP000002363"/>
    </source>
</evidence>
<organism evidence="13 14">
    <name type="scientific">Enterobacter cloacae subsp. cloacae (strain ATCC 13047 / DSM 30054 / NBRC 13535 / NCTC 10005 / WDCM 00083 / NCDC 279-56)</name>
    <dbReference type="NCBI Taxonomy" id="716541"/>
    <lineage>
        <taxon>Bacteria</taxon>
        <taxon>Pseudomonadati</taxon>
        <taxon>Pseudomonadota</taxon>
        <taxon>Gammaproteobacteria</taxon>
        <taxon>Enterobacterales</taxon>
        <taxon>Enterobacteriaceae</taxon>
        <taxon>Enterobacter</taxon>
        <taxon>Enterobacter cloacae complex</taxon>
    </lineage>
</organism>
<comment type="catalytic activity">
    <reaction evidence="9 11">
        <text>XTP + H2O = XDP + phosphate + H(+)</text>
        <dbReference type="Rhea" id="RHEA:28406"/>
        <dbReference type="ChEBI" id="CHEBI:15377"/>
        <dbReference type="ChEBI" id="CHEBI:15378"/>
        <dbReference type="ChEBI" id="CHEBI:43474"/>
        <dbReference type="ChEBI" id="CHEBI:59884"/>
        <dbReference type="ChEBI" id="CHEBI:61314"/>
        <dbReference type="EC" id="3.6.1.73"/>
    </reaction>
</comment>
<dbReference type="PATRIC" id="fig|716541.4.peg.1073"/>
<evidence type="ECO:0000256" key="4">
    <source>
        <dbReference type="ARBA" id="ARBA00022801"/>
    </source>
</evidence>
<dbReference type="InterPro" id="IPR002786">
    <property type="entry name" value="Non_canon_purine_NTPase"/>
</dbReference>
<evidence type="ECO:0000256" key="11">
    <source>
        <dbReference type="HAMAP-Rule" id="MF_00648"/>
    </source>
</evidence>
<dbReference type="InterPro" id="IPR029001">
    <property type="entry name" value="ITPase-like_fam"/>
</dbReference>
<dbReference type="Gene3D" id="3.90.950.10">
    <property type="match status" value="1"/>
</dbReference>
<evidence type="ECO:0000256" key="2">
    <source>
        <dbReference type="ARBA" id="ARBA00022723"/>
    </source>
</evidence>
<comment type="similarity">
    <text evidence="10 11">Belongs to the YjjX NTPase family.</text>
</comment>
<dbReference type="Pfam" id="PF01931">
    <property type="entry name" value="NTPase_I-T"/>
    <property type="match status" value="1"/>
</dbReference>
<dbReference type="EC" id="3.6.1.73" evidence="11"/>
<dbReference type="InterPro" id="IPR050299">
    <property type="entry name" value="YjjX_NTPase"/>
</dbReference>
<evidence type="ECO:0000256" key="6">
    <source>
        <dbReference type="ARBA" id="ARBA00023080"/>
    </source>
</evidence>
<keyword evidence="6 11" id="KW-0546">Nucleotide metabolism</keyword>
<dbReference type="eggNOG" id="COG1986">
    <property type="taxonomic scope" value="Bacteria"/>
</dbReference>
<feature type="binding site" evidence="11">
    <location>
        <begin position="85"/>
        <end position="86"/>
    </location>
    <ligand>
        <name>substrate</name>
    </ligand>
</feature>
<comment type="subunit">
    <text evidence="11">Homodimer.</text>
</comment>
<comment type="cofactor">
    <cofactor evidence="1">
        <name>Mn(2+)</name>
        <dbReference type="ChEBI" id="CHEBI:29035"/>
    </cofactor>
</comment>
<dbReference type="NCBIfam" id="TIGR00258">
    <property type="entry name" value="inosine/xanthosine triphosphatase"/>
    <property type="match status" value="1"/>
</dbReference>
<dbReference type="HAMAP" id="MF_00648">
    <property type="entry name" value="Non_canon_purine_NTPase_YjjX"/>
    <property type="match status" value="1"/>
</dbReference>
<dbReference type="GO" id="GO:0046872">
    <property type="term" value="F:metal ion binding"/>
    <property type="evidence" value="ECO:0007669"/>
    <property type="project" value="UniProtKB-KW"/>
</dbReference>
<evidence type="ECO:0000256" key="5">
    <source>
        <dbReference type="ARBA" id="ARBA00022842"/>
    </source>
</evidence>
<dbReference type="AlphaFoldDB" id="A0A0H3CGT9"/>
<keyword evidence="4 11" id="KW-0378">Hydrolase</keyword>
<name>A0A0H3CGT9_ENTCC</name>
<keyword evidence="3 11" id="KW-0547">Nucleotide-binding</keyword>
<proteinExistence type="inferred from homology"/>
<dbReference type="GO" id="GO:0006772">
    <property type="term" value="P:thiamine metabolic process"/>
    <property type="evidence" value="ECO:0007669"/>
    <property type="project" value="TreeGrafter"/>
</dbReference>
<dbReference type="GO" id="GO:0009117">
    <property type="term" value="P:nucleotide metabolic process"/>
    <property type="evidence" value="ECO:0007669"/>
    <property type="project" value="UniProtKB-KW"/>
</dbReference>
<feature type="binding site" evidence="11">
    <location>
        <position position="55"/>
    </location>
    <ligand>
        <name>Mg(2+)</name>
        <dbReference type="ChEBI" id="CHEBI:18420"/>
    </ligand>
</feature>
<evidence type="ECO:0000256" key="3">
    <source>
        <dbReference type="ARBA" id="ARBA00022741"/>
    </source>
</evidence>
<evidence type="ECO:0000259" key="12">
    <source>
        <dbReference type="Pfam" id="PF01931"/>
    </source>
</evidence>
<evidence type="ECO:0000256" key="1">
    <source>
        <dbReference type="ARBA" id="ARBA00001936"/>
    </source>
</evidence>
<reference evidence="13 14" key="1">
    <citation type="journal article" date="2010" name="J. Bacteriol.">
        <title>Complete genome sequence of Enterobacter cloacae subsp. cloacae type strain ATCC 13047.</title>
        <authorList>
            <person name="Ren Y."/>
            <person name="Ren Y."/>
            <person name="Zhou Z."/>
            <person name="Guo X."/>
            <person name="Li Y."/>
            <person name="Feng L."/>
            <person name="Wang L."/>
        </authorList>
    </citation>
    <scope>NUCLEOTIDE SEQUENCE [LARGE SCALE GENOMIC DNA]</scope>
    <source>
        <strain evidence="14">ATCC 13047 / DSM 30054 / NBRC 13535 / NCTC 10005 / WDCM 00083 / NCDC 279-56</strain>
    </source>
</reference>
<gene>
    <name evidence="13" type="ordered locus">ECL_00807</name>
</gene>
<evidence type="ECO:0000256" key="9">
    <source>
        <dbReference type="ARBA" id="ARBA00048781"/>
    </source>
</evidence>
<dbReference type="PANTHER" id="PTHR34699:SF2">
    <property type="entry name" value="NON-CANONICAL PURINE NTP PHOSPHATASE_PRRC1 DOMAIN-CONTAINING PROTEIN"/>
    <property type="match status" value="1"/>
</dbReference>
<dbReference type="InterPro" id="IPR026533">
    <property type="entry name" value="NTPase/PRRC1"/>
</dbReference>
<accession>A0A0H3CGT9</accession>
<dbReference type="Proteomes" id="UP000002363">
    <property type="component" value="Chromosome"/>
</dbReference>
<dbReference type="KEGG" id="enc:ECL_00807"/>
<dbReference type="HOGENOM" id="CLU_087417_1_0_6"/>
<comment type="cofactor">
    <cofactor evidence="11">
        <name>Mg(2+)</name>
        <dbReference type="ChEBI" id="CHEBI:18420"/>
    </cofactor>
    <cofactor evidence="11">
        <name>Mn(2+)</name>
        <dbReference type="ChEBI" id="CHEBI:29035"/>
    </cofactor>
    <text evidence="11">Binds 1 divalent metal cation per subunit; can use either Mg(2+) or Mn(2+).</text>
</comment>
<feature type="domain" description="Non-canonical purine NTP phosphatase/PRRC1" evidence="12">
    <location>
        <begin position="24"/>
        <end position="182"/>
    </location>
</feature>
<dbReference type="FunFam" id="3.90.950.10:FF:000002">
    <property type="entry name" value="Inosine/xanthosine triphosphatase"/>
    <property type="match status" value="1"/>
</dbReference>
<dbReference type="EMBL" id="CP001918">
    <property type="protein sequence ID" value="ADF60371.1"/>
    <property type="molecule type" value="Genomic_DNA"/>
</dbReference>
<dbReference type="GO" id="GO:0103023">
    <property type="term" value="F:ITPase activity"/>
    <property type="evidence" value="ECO:0007669"/>
    <property type="project" value="UniProtKB-EC"/>
</dbReference>
<evidence type="ECO:0000256" key="10">
    <source>
        <dbReference type="ARBA" id="ARBA00060855"/>
    </source>
</evidence>
<keyword evidence="5 11" id="KW-0460">Magnesium</keyword>
<dbReference type="PANTHER" id="PTHR34699">
    <property type="match status" value="1"/>
</dbReference>
<keyword evidence="7 11" id="KW-0464">Manganese</keyword>
<dbReference type="OrthoDB" id="6334099at2"/>
<dbReference type="EnsemblBacteria" id="ADF60371">
    <property type="protein sequence ID" value="ADF60371"/>
    <property type="gene ID" value="ECL_00807"/>
</dbReference>
<sequence length="188" mass="20342">MLFFRYTAMSFFESSLIMHHVVSATTNPAKIQAILRAFEEIFGEGSCHIDAVGVESGVPEQPFGSEETRAGARNRVLNAKAAAPDADFWVAIEAGIDEGATFSWVVIESREQRGEARSATLPLPDIILEKVRAGEALGPVMSQYTGIDEIGRKEGAIGVFTAGALTRSSVYHQAVLLALSPFHNAIYR</sequence>
<feature type="binding site" evidence="11">
    <location>
        <position position="85"/>
    </location>
    <ligand>
        <name>Mg(2+)</name>
        <dbReference type="ChEBI" id="CHEBI:18420"/>
    </ligand>
</feature>
<dbReference type="GO" id="GO:0000166">
    <property type="term" value="F:nucleotide binding"/>
    <property type="evidence" value="ECO:0007669"/>
    <property type="project" value="UniProtKB-KW"/>
</dbReference>
<evidence type="ECO:0000313" key="13">
    <source>
        <dbReference type="EMBL" id="ADF60371.1"/>
    </source>
</evidence>
<dbReference type="NCBIfam" id="NF003459">
    <property type="entry name" value="PRK05074.1"/>
    <property type="match status" value="1"/>
</dbReference>
<dbReference type="STRING" id="716541.ECL_00807"/>
<keyword evidence="14" id="KW-1185">Reference proteome</keyword>
<protein>
    <recommendedName>
        <fullName evidence="11">Inosine/xanthosine triphosphatase</fullName>
        <shortName evidence="11">ITPase/XTPase</shortName>
        <ecNumber evidence="11">3.6.1.73</ecNumber>
    </recommendedName>
    <alternativeName>
        <fullName evidence="11">Non-canonical purine NTP phosphatase</fullName>
    </alternativeName>
    <alternativeName>
        <fullName evidence="11">Non-standard purine NTP phosphatase</fullName>
    </alternativeName>
    <alternativeName>
        <fullName evidence="11">Nucleoside-triphosphate phosphatase</fullName>
        <shortName evidence="11">NTPase</shortName>
    </alternativeName>
</protein>
<evidence type="ECO:0000256" key="7">
    <source>
        <dbReference type="ARBA" id="ARBA00023211"/>
    </source>
</evidence>
<feature type="binding site" evidence="11">
    <location>
        <begin position="25"/>
        <end position="30"/>
    </location>
    <ligand>
        <name>substrate</name>
    </ligand>
</feature>
<keyword evidence="2 11" id="KW-0479">Metal-binding</keyword>
<comment type="catalytic activity">
    <reaction evidence="8 11">
        <text>ITP + H2O = IDP + phosphate + H(+)</text>
        <dbReference type="Rhea" id="RHEA:28330"/>
        <dbReference type="ChEBI" id="CHEBI:15377"/>
        <dbReference type="ChEBI" id="CHEBI:15378"/>
        <dbReference type="ChEBI" id="CHEBI:43474"/>
        <dbReference type="ChEBI" id="CHEBI:58280"/>
        <dbReference type="ChEBI" id="CHEBI:61402"/>
        <dbReference type="EC" id="3.6.1.73"/>
    </reaction>
</comment>
<dbReference type="SUPFAM" id="SSF52972">
    <property type="entry name" value="ITPase-like"/>
    <property type="match status" value="1"/>
</dbReference>
<comment type="function">
    <text evidence="11">Phosphatase that hydrolyzes non-canonical purine nucleotides such as XTP and ITP to their respective diphosphate derivatives. Probably excludes non-canonical purines from DNA/RNA precursor pool, thus preventing their incorporation into DNA/RNA and avoiding chromosomal lesions.</text>
</comment>